<evidence type="ECO:0000256" key="2">
    <source>
        <dbReference type="ARBA" id="ARBA00006671"/>
    </source>
</evidence>
<keyword evidence="3" id="KW-0281">Fimbrium</keyword>
<dbReference type="EMBL" id="UGHJ01000001">
    <property type="protein sequence ID" value="STO67726.1"/>
    <property type="molecule type" value="Genomic_DNA"/>
</dbReference>
<dbReference type="Pfam" id="PF00419">
    <property type="entry name" value="Fimbrial"/>
    <property type="match status" value="1"/>
</dbReference>
<dbReference type="Proteomes" id="UP000254496">
    <property type="component" value="Unassembled WGS sequence"/>
</dbReference>
<feature type="domain" description="Fimbrial-type adhesion" evidence="4">
    <location>
        <begin position="239"/>
        <end position="390"/>
    </location>
</feature>
<name>A0AB38H6H9_9PAST</name>
<dbReference type="PANTHER" id="PTHR33420">
    <property type="entry name" value="FIMBRIAL SUBUNIT ELFA-RELATED"/>
    <property type="match status" value="1"/>
</dbReference>
<comment type="subcellular location">
    <subcellularLocation>
        <location evidence="1">Fimbrium</location>
    </subcellularLocation>
</comment>
<evidence type="ECO:0000313" key="6">
    <source>
        <dbReference type="Proteomes" id="UP000254496"/>
    </source>
</evidence>
<dbReference type="GO" id="GO:0009289">
    <property type="term" value="C:pilus"/>
    <property type="evidence" value="ECO:0007669"/>
    <property type="project" value="UniProtKB-SubCell"/>
</dbReference>
<accession>A0AB38H6H9</accession>
<dbReference type="PANTHER" id="PTHR33420:SF14">
    <property type="entry name" value="TYPE 1 FIMBRIN D-MANNOSE SPECIFIC ADHESIN"/>
    <property type="match status" value="1"/>
</dbReference>
<dbReference type="SUPFAM" id="SSF49401">
    <property type="entry name" value="Bacterial adhesins"/>
    <property type="match status" value="1"/>
</dbReference>
<evidence type="ECO:0000256" key="3">
    <source>
        <dbReference type="ARBA" id="ARBA00023263"/>
    </source>
</evidence>
<dbReference type="RefSeq" id="WP_115072503.1">
    <property type="nucleotide sequence ID" value="NZ_UGHE01000002.1"/>
</dbReference>
<protein>
    <submittedName>
        <fullName evidence="5">Fimbrial adhesin</fullName>
    </submittedName>
</protein>
<evidence type="ECO:0000259" key="4">
    <source>
        <dbReference type="Pfam" id="PF00419"/>
    </source>
</evidence>
<comment type="similarity">
    <text evidence="2">Belongs to the fimbrial protein family.</text>
</comment>
<dbReference type="InterPro" id="IPR050263">
    <property type="entry name" value="Bact_Fimbrial_Adh_Pro"/>
</dbReference>
<proteinExistence type="inferred from homology"/>
<dbReference type="AlphaFoldDB" id="A0AB38H6H9"/>
<comment type="caution">
    <text evidence="5">The sequence shown here is derived from an EMBL/GenBank/DDBJ whole genome shotgun (WGS) entry which is preliminary data.</text>
</comment>
<dbReference type="Gene3D" id="2.60.40.1090">
    <property type="entry name" value="Fimbrial-type adhesion domain"/>
    <property type="match status" value="1"/>
</dbReference>
<evidence type="ECO:0000313" key="5">
    <source>
        <dbReference type="EMBL" id="STO67726.1"/>
    </source>
</evidence>
<sequence length="391" mass="43581">MNNGDFKVKKYFFVLGCLFFALFQREVWGYNRAFPQVMTIPIKNVDVSYTGRQIQERGNIVSNGFTVKNPRAVELDPNTEFRYAINYKSTGAIRKCGTYNDYSLFCFNNYPNVGIVLEGGSDGEYDNKVNEDVGGNRFRKDAERFLGGVALYPTHESQSGGASSNQNIYDLGISAKIVLLKELTQDITIPKIFIGTVFVSFCDYSSDPDDESLCSENREYEGTTQPVGYVSISGFTLKHKPKTCSITGNKDITVNLKPVFKREFKNNGDEILGGATKIGLKCSNVVEKLYVTFEDANNPNNTTNVLTTKGGAQNVGIVLKRTGSSMKTTVTYGKHPTDLNPRHVKDIKNKLLVFDQKQTAASLNLEAYYKRLGDIKPGNVEARATIKFTYE</sequence>
<organism evidence="5 6">
    <name type="scientific">Canicola haemoglobinophilus</name>
    <dbReference type="NCBI Taxonomy" id="733"/>
    <lineage>
        <taxon>Bacteria</taxon>
        <taxon>Pseudomonadati</taxon>
        <taxon>Pseudomonadota</taxon>
        <taxon>Gammaproteobacteria</taxon>
        <taxon>Pasteurellales</taxon>
        <taxon>Pasteurellaceae</taxon>
        <taxon>Canicola</taxon>
    </lineage>
</organism>
<dbReference type="GO" id="GO:0043709">
    <property type="term" value="P:cell adhesion involved in single-species biofilm formation"/>
    <property type="evidence" value="ECO:0007669"/>
    <property type="project" value="TreeGrafter"/>
</dbReference>
<gene>
    <name evidence="5" type="primary">aef1D</name>
    <name evidence="5" type="ORF">NCTC8540_00195</name>
</gene>
<reference evidence="5 6" key="1">
    <citation type="submission" date="2018-06" db="EMBL/GenBank/DDBJ databases">
        <authorList>
            <consortium name="Pathogen Informatics"/>
            <person name="Doyle S."/>
        </authorList>
    </citation>
    <scope>NUCLEOTIDE SEQUENCE [LARGE SCALE GENOMIC DNA]</scope>
    <source>
        <strain evidence="5 6">NCTC8540</strain>
    </source>
</reference>
<dbReference type="InterPro" id="IPR036937">
    <property type="entry name" value="Adhesion_dom_fimbrial_sf"/>
</dbReference>
<evidence type="ECO:0000256" key="1">
    <source>
        <dbReference type="ARBA" id="ARBA00004561"/>
    </source>
</evidence>
<dbReference type="InterPro" id="IPR000259">
    <property type="entry name" value="Adhesion_dom_fimbrial"/>
</dbReference>
<dbReference type="InterPro" id="IPR008966">
    <property type="entry name" value="Adhesion_dom_sf"/>
</dbReference>